<reference evidence="2 3" key="1">
    <citation type="journal article" date="2015" name="Biotechnol. Bioeng.">
        <title>Genome sequence and phenotypic characterization of Caulobacter segnis.</title>
        <authorList>
            <person name="Patel S."/>
            <person name="Fletcher B."/>
            <person name="Scott D.C."/>
            <person name="Ely B."/>
        </authorList>
    </citation>
    <scope>NUCLEOTIDE SEQUENCE [LARGE SCALE GENOMIC DNA]</scope>
    <source>
        <strain evidence="2 3">ERI-2</strain>
    </source>
</reference>
<sequence>MKNNKNLLFYMLGRFMSYIGTGIQQVAIPLYILDITHSGIMMGIFLTSSFSKIFWRTRLEIICNFGHCNIFNRVI</sequence>
<dbReference type="Proteomes" id="UP000077407">
    <property type="component" value="Unassembled WGS sequence"/>
</dbReference>
<accession>A0A162L0P2</accession>
<keyword evidence="1" id="KW-0472">Membrane</keyword>
<organism evidence="2 3">
    <name type="scientific">Clostridium ljungdahlii</name>
    <dbReference type="NCBI Taxonomy" id="1538"/>
    <lineage>
        <taxon>Bacteria</taxon>
        <taxon>Bacillati</taxon>
        <taxon>Bacillota</taxon>
        <taxon>Clostridia</taxon>
        <taxon>Eubacteriales</taxon>
        <taxon>Clostridiaceae</taxon>
        <taxon>Clostridium</taxon>
    </lineage>
</organism>
<proteinExistence type="predicted"/>
<evidence type="ECO:0000256" key="1">
    <source>
        <dbReference type="SAM" id="Phobius"/>
    </source>
</evidence>
<dbReference type="InterPro" id="IPR036259">
    <property type="entry name" value="MFS_trans_sf"/>
</dbReference>
<feature type="transmembrane region" description="Helical" evidence="1">
    <location>
        <begin position="38"/>
        <end position="55"/>
    </location>
</feature>
<protein>
    <submittedName>
        <fullName evidence="2">Uncharacterized protein</fullName>
    </submittedName>
</protein>
<keyword evidence="1" id="KW-1133">Transmembrane helix</keyword>
<evidence type="ECO:0000313" key="3">
    <source>
        <dbReference type="Proteomes" id="UP000077407"/>
    </source>
</evidence>
<keyword evidence="1" id="KW-0812">Transmembrane</keyword>
<evidence type="ECO:0000313" key="2">
    <source>
        <dbReference type="EMBL" id="OAA86886.1"/>
    </source>
</evidence>
<gene>
    <name evidence="2" type="ORF">WY13_02280</name>
</gene>
<comment type="caution">
    <text evidence="2">The sequence shown here is derived from an EMBL/GenBank/DDBJ whole genome shotgun (WGS) entry which is preliminary data.</text>
</comment>
<dbReference type="AlphaFoldDB" id="A0A162L0P2"/>
<name>A0A162L0P2_9CLOT</name>
<feature type="transmembrane region" description="Helical" evidence="1">
    <location>
        <begin position="7"/>
        <end position="32"/>
    </location>
</feature>
<dbReference type="SUPFAM" id="SSF103473">
    <property type="entry name" value="MFS general substrate transporter"/>
    <property type="match status" value="1"/>
</dbReference>
<dbReference type="EMBL" id="LITT01000023">
    <property type="protein sequence ID" value="OAA86886.1"/>
    <property type="molecule type" value="Genomic_DNA"/>
</dbReference>